<reference evidence="3" key="3">
    <citation type="submission" date="2023-05" db="EMBL/GenBank/DDBJ databases">
        <authorList>
            <person name="Smith C.H."/>
        </authorList>
    </citation>
    <scope>NUCLEOTIDE SEQUENCE</scope>
    <source>
        <strain evidence="3">CHS0354</strain>
        <tissue evidence="3">Mantle</tissue>
    </source>
</reference>
<dbReference type="Proteomes" id="UP001195483">
    <property type="component" value="Unassembled WGS sequence"/>
</dbReference>
<protein>
    <submittedName>
        <fullName evidence="3">Uncharacterized protein</fullName>
    </submittedName>
</protein>
<dbReference type="AlphaFoldDB" id="A0AAE0W9I9"/>
<proteinExistence type="predicted"/>
<reference evidence="3" key="1">
    <citation type="journal article" date="2021" name="Genome Biol. Evol.">
        <title>A High-Quality Reference Genome for a Parasitic Bivalve with Doubly Uniparental Inheritance (Bivalvia: Unionida).</title>
        <authorList>
            <person name="Smith C.H."/>
        </authorList>
    </citation>
    <scope>NUCLEOTIDE SEQUENCE</scope>
    <source>
        <strain evidence="3">CHS0354</strain>
    </source>
</reference>
<sequence length="129" mass="14162">MHFKAFLLIRQESVAPLETTERANTFRMKTAYYSVTVIVLSYLIILTSTVPRVRGQIIPSFYAPPGNVNGIGALLLGILLFGTLFLLPPQNLRGGNKLNVTNEENAANRADAQSESEGISDTSTYIYVP</sequence>
<accession>A0AAE0W9I9</accession>
<keyword evidence="2" id="KW-0472">Membrane</keyword>
<feature type="transmembrane region" description="Helical" evidence="2">
    <location>
        <begin position="70"/>
        <end position="87"/>
    </location>
</feature>
<dbReference type="EMBL" id="JAEAOA010002346">
    <property type="protein sequence ID" value="KAK3606421.1"/>
    <property type="molecule type" value="Genomic_DNA"/>
</dbReference>
<feature type="transmembrane region" description="Helical" evidence="2">
    <location>
        <begin position="31"/>
        <end position="50"/>
    </location>
</feature>
<keyword evidence="2" id="KW-0812">Transmembrane</keyword>
<keyword evidence="4" id="KW-1185">Reference proteome</keyword>
<organism evidence="3 4">
    <name type="scientific">Potamilus streckersoni</name>
    <dbReference type="NCBI Taxonomy" id="2493646"/>
    <lineage>
        <taxon>Eukaryota</taxon>
        <taxon>Metazoa</taxon>
        <taxon>Spiralia</taxon>
        <taxon>Lophotrochozoa</taxon>
        <taxon>Mollusca</taxon>
        <taxon>Bivalvia</taxon>
        <taxon>Autobranchia</taxon>
        <taxon>Heteroconchia</taxon>
        <taxon>Palaeoheterodonta</taxon>
        <taxon>Unionida</taxon>
        <taxon>Unionoidea</taxon>
        <taxon>Unionidae</taxon>
        <taxon>Ambleminae</taxon>
        <taxon>Lampsilini</taxon>
        <taxon>Potamilus</taxon>
    </lineage>
</organism>
<evidence type="ECO:0000256" key="2">
    <source>
        <dbReference type="SAM" id="Phobius"/>
    </source>
</evidence>
<name>A0AAE0W9I9_9BIVA</name>
<evidence type="ECO:0000313" key="4">
    <source>
        <dbReference type="Proteomes" id="UP001195483"/>
    </source>
</evidence>
<reference evidence="3" key="2">
    <citation type="journal article" date="2021" name="Genome Biol. Evol.">
        <title>Developing a high-quality reference genome for a parasitic bivalve with doubly uniparental inheritance (Bivalvia: Unionida).</title>
        <authorList>
            <person name="Smith C.H."/>
        </authorList>
    </citation>
    <scope>NUCLEOTIDE SEQUENCE</scope>
    <source>
        <strain evidence="3">CHS0354</strain>
        <tissue evidence="3">Mantle</tissue>
    </source>
</reference>
<evidence type="ECO:0000256" key="1">
    <source>
        <dbReference type="SAM" id="MobiDB-lite"/>
    </source>
</evidence>
<feature type="region of interest" description="Disordered" evidence="1">
    <location>
        <begin position="106"/>
        <end position="129"/>
    </location>
</feature>
<keyword evidence="2" id="KW-1133">Transmembrane helix</keyword>
<comment type="caution">
    <text evidence="3">The sequence shown here is derived from an EMBL/GenBank/DDBJ whole genome shotgun (WGS) entry which is preliminary data.</text>
</comment>
<gene>
    <name evidence="3" type="ORF">CHS0354_041357</name>
</gene>
<evidence type="ECO:0000313" key="3">
    <source>
        <dbReference type="EMBL" id="KAK3606421.1"/>
    </source>
</evidence>